<dbReference type="RefSeq" id="WP_311366944.1">
    <property type="nucleotide sequence ID" value="NZ_JAVRHX010000001.1"/>
</dbReference>
<dbReference type="EMBL" id="JAVRHX010000001">
    <property type="protein sequence ID" value="MDT0593429.1"/>
    <property type="molecule type" value="Genomic_DNA"/>
</dbReference>
<name>A0ABU2ZLB9_9ALTE</name>
<gene>
    <name evidence="1" type="ORF">RM552_01060</name>
</gene>
<keyword evidence="2" id="KW-1185">Reference proteome</keyword>
<evidence type="ECO:0000313" key="2">
    <source>
        <dbReference type="Proteomes" id="UP001253545"/>
    </source>
</evidence>
<evidence type="ECO:0000313" key="1">
    <source>
        <dbReference type="EMBL" id="MDT0593429.1"/>
    </source>
</evidence>
<protein>
    <submittedName>
        <fullName evidence="1">Uncharacterized protein</fullName>
    </submittedName>
</protein>
<reference evidence="1 2" key="1">
    <citation type="submission" date="2023-09" db="EMBL/GenBank/DDBJ databases">
        <authorList>
            <person name="Rey-Velasco X."/>
        </authorList>
    </citation>
    <scope>NUCLEOTIDE SEQUENCE [LARGE SCALE GENOMIC DNA]</scope>
    <source>
        <strain evidence="1 2">P117</strain>
    </source>
</reference>
<sequence length="56" mass="6401">MFSNRIRLSSLQISFNKSEEENIPNVDLSIEDGEHLKNGMTVFLPLLLHISLILYA</sequence>
<comment type="caution">
    <text evidence="1">The sequence shown here is derived from an EMBL/GenBank/DDBJ whole genome shotgun (WGS) entry which is preliminary data.</text>
</comment>
<dbReference type="Proteomes" id="UP001253545">
    <property type="component" value="Unassembled WGS sequence"/>
</dbReference>
<accession>A0ABU2ZLB9</accession>
<organism evidence="1 2">
    <name type="scientific">Glaciecola petra</name>
    <dbReference type="NCBI Taxonomy" id="3075602"/>
    <lineage>
        <taxon>Bacteria</taxon>
        <taxon>Pseudomonadati</taxon>
        <taxon>Pseudomonadota</taxon>
        <taxon>Gammaproteobacteria</taxon>
        <taxon>Alteromonadales</taxon>
        <taxon>Alteromonadaceae</taxon>
        <taxon>Glaciecola</taxon>
    </lineage>
</organism>
<proteinExistence type="predicted"/>